<evidence type="ECO:0000313" key="1">
    <source>
        <dbReference type="EMBL" id="KAL2532199.1"/>
    </source>
</evidence>
<gene>
    <name evidence="1" type="ORF">Adt_05550</name>
</gene>
<name>A0ABD1V4E4_9LAMI</name>
<accession>A0ABD1V4E4</accession>
<proteinExistence type="predicted"/>
<keyword evidence="2" id="KW-1185">Reference proteome</keyword>
<dbReference type="EMBL" id="JBFOLK010000002">
    <property type="protein sequence ID" value="KAL2532199.1"/>
    <property type="molecule type" value="Genomic_DNA"/>
</dbReference>
<dbReference type="AlphaFoldDB" id="A0ABD1V4E4"/>
<reference evidence="2" key="1">
    <citation type="submission" date="2024-07" db="EMBL/GenBank/DDBJ databases">
        <title>Two chromosome-level genome assemblies of Korean endemic species Abeliophyllum distichum and Forsythia ovata (Oleaceae).</title>
        <authorList>
            <person name="Jang H."/>
        </authorList>
    </citation>
    <scope>NUCLEOTIDE SEQUENCE [LARGE SCALE GENOMIC DNA]</scope>
</reference>
<comment type="caution">
    <text evidence="1">The sequence shown here is derived from an EMBL/GenBank/DDBJ whole genome shotgun (WGS) entry which is preliminary data.</text>
</comment>
<protein>
    <submittedName>
        <fullName evidence="1">Uncharacterized protein</fullName>
    </submittedName>
</protein>
<sequence length="104" mass="11790">MLRQVRATPAPRMNNANANVLSKLERSRDSELLKLFPIKHLTKPSIEAVTEVRGQRGGELYSQEGQRRDIRQRHKRFGLGSKDPKAGLFLAIFKEGFPAPHTKV</sequence>
<evidence type="ECO:0000313" key="2">
    <source>
        <dbReference type="Proteomes" id="UP001604336"/>
    </source>
</evidence>
<dbReference type="Proteomes" id="UP001604336">
    <property type="component" value="Unassembled WGS sequence"/>
</dbReference>
<organism evidence="1 2">
    <name type="scientific">Abeliophyllum distichum</name>
    <dbReference type="NCBI Taxonomy" id="126358"/>
    <lineage>
        <taxon>Eukaryota</taxon>
        <taxon>Viridiplantae</taxon>
        <taxon>Streptophyta</taxon>
        <taxon>Embryophyta</taxon>
        <taxon>Tracheophyta</taxon>
        <taxon>Spermatophyta</taxon>
        <taxon>Magnoliopsida</taxon>
        <taxon>eudicotyledons</taxon>
        <taxon>Gunneridae</taxon>
        <taxon>Pentapetalae</taxon>
        <taxon>asterids</taxon>
        <taxon>lamiids</taxon>
        <taxon>Lamiales</taxon>
        <taxon>Oleaceae</taxon>
        <taxon>Forsythieae</taxon>
        <taxon>Abeliophyllum</taxon>
    </lineage>
</organism>